<evidence type="ECO:0000313" key="1">
    <source>
        <dbReference type="EMBL" id="KRT91417.1"/>
    </source>
</evidence>
<protein>
    <recommendedName>
        <fullName evidence="5">Lipoprotein</fullName>
    </recommendedName>
</protein>
<dbReference type="OrthoDB" id="2868754at2"/>
<dbReference type="STRING" id="1664069.BGLY_1421"/>
<reference evidence="1" key="2">
    <citation type="submission" date="2015-10" db="EMBL/GenBank/DDBJ databases">
        <authorList>
            <person name="Gilbert D.G."/>
        </authorList>
    </citation>
    <scope>NUCLEOTIDE SEQUENCE</scope>
    <source>
        <strain evidence="1">GO-13</strain>
    </source>
</reference>
<accession>A0A0J6EIW7</accession>
<organism evidence="1 3">
    <name type="scientific">Bacillus glycinifermentans</name>
    <dbReference type="NCBI Taxonomy" id="1664069"/>
    <lineage>
        <taxon>Bacteria</taxon>
        <taxon>Bacillati</taxon>
        <taxon>Bacillota</taxon>
        <taxon>Bacilli</taxon>
        <taxon>Bacillales</taxon>
        <taxon>Bacillaceae</taxon>
        <taxon>Bacillus</taxon>
    </lineage>
</organism>
<name>A0A0J6EIW7_9BACI</name>
<reference evidence="2 4" key="3">
    <citation type="submission" date="2023-03" db="EMBL/GenBank/DDBJ databases">
        <title>Agriculturally important microbes genome sequencing.</title>
        <authorList>
            <person name="Dunlap C."/>
        </authorList>
    </citation>
    <scope>NUCLEOTIDE SEQUENCE [LARGE SCALE GENOMIC DNA]</scope>
    <source>
        <strain evidence="2 4">CBP-3203</strain>
    </source>
</reference>
<comment type="caution">
    <text evidence="1">The sequence shown here is derived from an EMBL/GenBank/DDBJ whole genome shotgun (WGS) entry which is preliminary data.</text>
</comment>
<gene>
    <name evidence="1" type="ORF">AB447_223495</name>
    <name evidence="2" type="ORF">P8828_19880</name>
</gene>
<dbReference type="AlphaFoldDB" id="A0A0J6EIW7"/>
<sequence length="130" mass="14398">MQKIVAVMLFMAFAIISGCQGQNEDEGKDRRLAAAEDMLEAIIEDDLPKMKQLYVEGAVPSPEEVLKAKRNWGISGLDKDDFQMSEASIHVFHASYKATNGEPGKIAFRIRNDPDKGVMIDYVGHIAGEQ</sequence>
<dbReference type="PROSITE" id="PS51257">
    <property type="entry name" value="PROKAR_LIPOPROTEIN"/>
    <property type="match status" value="1"/>
</dbReference>
<keyword evidence="4" id="KW-1185">Reference proteome</keyword>
<evidence type="ECO:0000313" key="4">
    <source>
        <dbReference type="Proteomes" id="UP001341297"/>
    </source>
</evidence>
<accession>A0A0J6EC35</accession>
<dbReference type="RefSeq" id="WP_048354392.1">
    <property type="nucleotide sequence ID" value="NZ_CP023481.1"/>
</dbReference>
<evidence type="ECO:0008006" key="5">
    <source>
        <dbReference type="Google" id="ProtNLM"/>
    </source>
</evidence>
<reference evidence="1 3" key="1">
    <citation type="journal article" date="2015" name="Int. J. Syst. Evol. Microbiol.">
        <title>Bacillus glycinifermentans sp. nov., isolated from fermented soybean paste.</title>
        <authorList>
            <person name="Kim S.J."/>
            <person name="Dunlap C.A."/>
            <person name="Kwon S.W."/>
            <person name="Rooney A.P."/>
        </authorList>
    </citation>
    <scope>NUCLEOTIDE SEQUENCE [LARGE SCALE GENOMIC DNA]</scope>
    <source>
        <strain evidence="1 3">GO-13</strain>
    </source>
</reference>
<dbReference type="Proteomes" id="UP001341297">
    <property type="component" value="Unassembled WGS sequence"/>
</dbReference>
<evidence type="ECO:0000313" key="3">
    <source>
        <dbReference type="Proteomes" id="UP000036168"/>
    </source>
</evidence>
<dbReference type="EMBL" id="JARRTL010000026">
    <property type="protein sequence ID" value="MEC0487017.1"/>
    <property type="molecule type" value="Genomic_DNA"/>
</dbReference>
<evidence type="ECO:0000313" key="2">
    <source>
        <dbReference type="EMBL" id="MEC0487017.1"/>
    </source>
</evidence>
<dbReference type="Proteomes" id="UP000036168">
    <property type="component" value="Unassembled WGS sequence"/>
</dbReference>
<dbReference type="PATRIC" id="fig|1664069.3.peg.3698"/>
<proteinExistence type="predicted"/>
<dbReference type="EMBL" id="LECW02000036">
    <property type="protein sequence ID" value="KRT91417.1"/>
    <property type="molecule type" value="Genomic_DNA"/>
</dbReference>